<proteinExistence type="predicted"/>
<keyword evidence="2" id="KW-0472">Membrane</keyword>
<evidence type="ECO:0000256" key="1">
    <source>
        <dbReference type="SAM" id="MobiDB-lite"/>
    </source>
</evidence>
<dbReference type="Proteomes" id="UP000076842">
    <property type="component" value="Unassembled WGS sequence"/>
</dbReference>
<evidence type="ECO:0000313" key="3">
    <source>
        <dbReference type="EMBL" id="KZT52139.1"/>
    </source>
</evidence>
<organism evidence="3 4">
    <name type="scientific">Calocera cornea HHB12733</name>
    <dbReference type="NCBI Taxonomy" id="1353952"/>
    <lineage>
        <taxon>Eukaryota</taxon>
        <taxon>Fungi</taxon>
        <taxon>Dikarya</taxon>
        <taxon>Basidiomycota</taxon>
        <taxon>Agaricomycotina</taxon>
        <taxon>Dacrymycetes</taxon>
        <taxon>Dacrymycetales</taxon>
        <taxon>Dacrymycetaceae</taxon>
        <taxon>Calocera</taxon>
    </lineage>
</organism>
<feature type="compositionally biased region" description="Acidic residues" evidence="1">
    <location>
        <begin position="124"/>
        <end position="140"/>
    </location>
</feature>
<dbReference type="EMBL" id="KV424077">
    <property type="protein sequence ID" value="KZT52139.1"/>
    <property type="molecule type" value="Genomic_DNA"/>
</dbReference>
<reference evidence="3 4" key="1">
    <citation type="journal article" date="2016" name="Mol. Biol. Evol.">
        <title>Comparative Genomics of Early-Diverging Mushroom-Forming Fungi Provides Insights into the Origins of Lignocellulose Decay Capabilities.</title>
        <authorList>
            <person name="Nagy L.G."/>
            <person name="Riley R."/>
            <person name="Tritt A."/>
            <person name="Adam C."/>
            <person name="Daum C."/>
            <person name="Floudas D."/>
            <person name="Sun H."/>
            <person name="Yadav J.S."/>
            <person name="Pangilinan J."/>
            <person name="Larsson K.H."/>
            <person name="Matsuura K."/>
            <person name="Barry K."/>
            <person name="Labutti K."/>
            <person name="Kuo R."/>
            <person name="Ohm R.A."/>
            <person name="Bhattacharya S.S."/>
            <person name="Shirouzu T."/>
            <person name="Yoshinaga Y."/>
            <person name="Martin F.M."/>
            <person name="Grigoriev I.V."/>
            <person name="Hibbett D.S."/>
        </authorList>
    </citation>
    <scope>NUCLEOTIDE SEQUENCE [LARGE SCALE GENOMIC DNA]</scope>
    <source>
        <strain evidence="3 4">HHB12733</strain>
    </source>
</reference>
<evidence type="ECO:0000313" key="4">
    <source>
        <dbReference type="Proteomes" id="UP000076842"/>
    </source>
</evidence>
<protein>
    <recommendedName>
        <fullName evidence="5">Transmembrane protein</fullName>
    </recommendedName>
</protein>
<keyword evidence="4" id="KW-1185">Reference proteome</keyword>
<dbReference type="InParanoid" id="A0A165D5V7"/>
<feature type="region of interest" description="Disordered" evidence="1">
    <location>
        <begin position="77"/>
        <end position="162"/>
    </location>
</feature>
<feature type="transmembrane region" description="Helical" evidence="2">
    <location>
        <begin position="272"/>
        <end position="291"/>
    </location>
</feature>
<dbReference type="AlphaFoldDB" id="A0A165D5V7"/>
<sequence length="298" mass="32535">MRISVPPYLHAREPCPLSFLQALGSAHLCSKRVKSLRRRLPFLLLVALACCTLAFPSSRDPSLTTATHARYQAAAAGKMAPRQLTPAESSLAEQSTPTSPIIRDSSLSTDSSRPITPELATDSSADDDDAYSSSEDDEVPTPDKERRPLMLLPQLRRTPKYQNLRQVARRSEPLPPAPPSLPPMSSPLSDIGDPLDKVDTPECPMSPLARWDDFPSEDGLVLIQLPCHIRISGFMSTAADGGEDKALVQTSFEDIIDDAAEPRQRRGFCSPMVILGLVVLAVFILILVVPLPEEVEHL</sequence>
<gene>
    <name evidence="3" type="ORF">CALCODRAFT_502663</name>
</gene>
<keyword evidence="2" id="KW-0812">Transmembrane</keyword>
<accession>A0A165D5V7</accession>
<name>A0A165D5V7_9BASI</name>
<evidence type="ECO:0008006" key="5">
    <source>
        <dbReference type="Google" id="ProtNLM"/>
    </source>
</evidence>
<evidence type="ECO:0000256" key="2">
    <source>
        <dbReference type="SAM" id="Phobius"/>
    </source>
</evidence>
<feature type="compositionally biased region" description="Polar residues" evidence="1">
    <location>
        <begin position="86"/>
        <end position="114"/>
    </location>
</feature>
<keyword evidence="2" id="KW-1133">Transmembrane helix</keyword>